<dbReference type="EMBL" id="DWXO01000101">
    <property type="protein sequence ID" value="HJB81443.1"/>
    <property type="molecule type" value="Genomic_DNA"/>
</dbReference>
<comment type="caution">
    <text evidence="3">The sequence shown here is derived from an EMBL/GenBank/DDBJ whole genome shotgun (WGS) entry which is preliminary data.</text>
</comment>
<evidence type="ECO:0000259" key="2">
    <source>
        <dbReference type="PROSITE" id="PS51272"/>
    </source>
</evidence>
<evidence type="ECO:0000313" key="3">
    <source>
        <dbReference type="EMBL" id="HJB81443.1"/>
    </source>
</evidence>
<feature type="domain" description="SLH" evidence="2">
    <location>
        <begin position="294"/>
        <end position="357"/>
    </location>
</feature>
<keyword evidence="1" id="KW-0677">Repeat</keyword>
<dbReference type="InterPro" id="IPR001119">
    <property type="entry name" value="SLH_dom"/>
</dbReference>
<proteinExistence type="predicted"/>
<reference evidence="3" key="1">
    <citation type="journal article" date="2021" name="PeerJ">
        <title>Extensive microbial diversity within the chicken gut microbiome revealed by metagenomics and culture.</title>
        <authorList>
            <person name="Gilroy R."/>
            <person name="Ravi A."/>
            <person name="Getino M."/>
            <person name="Pursley I."/>
            <person name="Horton D.L."/>
            <person name="Alikhan N.F."/>
            <person name="Baker D."/>
            <person name="Gharbi K."/>
            <person name="Hall N."/>
            <person name="Watson M."/>
            <person name="Adriaenssens E.M."/>
            <person name="Foster-Nyarko E."/>
            <person name="Jarju S."/>
            <person name="Secka A."/>
            <person name="Antonio M."/>
            <person name="Oren A."/>
            <person name="Chaudhuri R.R."/>
            <person name="La Ragione R."/>
            <person name="Hildebrand F."/>
            <person name="Pallen M.J."/>
        </authorList>
    </citation>
    <scope>NUCLEOTIDE SEQUENCE</scope>
    <source>
        <strain evidence="3">CHK192-8294</strain>
    </source>
</reference>
<dbReference type="AlphaFoldDB" id="A0A9D2MQI0"/>
<gene>
    <name evidence="3" type="ORF">H9712_10700</name>
</gene>
<evidence type="ECO:0000313" key="4">
    <source>
        <dbReference type="Proteomes" id="UP000823921"/>
    </source>
</evidence>
<dbReference type="Proteomes" id="UP000823921">
    <property type="component" value="Unassembled WGS sequence"/>
</dbReference>
<dbReference type="PROSITE" id="PS51272">
    <property type="entry name" value="SLH"/>
    <property type="match status" value="1"/>
</dbReference>
<dbReference type="Pfam" id="PF00395">
    <property type="entry name" value="SLH"/>
    <property type="match status" value="1"/>
</dbReference>
<name>A0A9D2MQI0_9FIRM</name>
<organism evidence="3 4">
    <name type="scientific">Candidatus Flavonifractor intestinigallinarum</name>
    <dbReference type="NCBI Taxonomy" id="2838586"/>
    <lineage>
        <taxon>Bacteria</taxon>
        <taxon>Bacillati</taxon>
        <taxon>Bacillota</taxon>
        <taxon>Clostridia</taxon>
        <taxon>Eubacteriales</taxon>
        <taxon>Oscillospiraceae</taxon>
        <taxon>Flavonifractor</taxon>
    </lineage>
</organism>
<protein>
    <submittedName>
        <fullName evidence="3">S-layer homology domain-containing protein</fullName>
    </submittedName>
</protein>
<reference evidence="3" key="2">
    <citation type="submission" date="2021-04" db="EMBL/GenBank/DDBJ databases">
        <authorList>
            <person name="Gilroy R."/>
        </authorList>
    </citation>
    <scope>NUCLEOTIDE SEQUENCE</scope>
    <source>
        <strain evidence="3">CHK192-8294</strain>
    </source>
</reference>
<evidence type="ECO:0000256" key="1">
    <source>
        <dbReference type="ARBA" id="ARBA00022737"/>
    </source>
</evidence>
<accession>A0A9D2MQI0</accession>
<sequence length="478" mass="52511">MSGQSYTVSDGMIRLFAPQGYEGTETIALPSGDCGHTGHSVTWTVQDGKGTLKLNHCWRYDSTGWYGICIDGGSTLADAVIELEGSFTYSYLHTTGVDLTLCSAASGSRQKLELRANYGGASHPEGNVVVEGGDLLIQNLYLSTMTDIRNYENYRQASMRQINVPDGSVTVDEKSHLSTYSSSVWSSRDDGGVKFDAPAVSDIHILADTLIVEGAYDAWSRGQENVKDAVISASSIRFGECYVTIDQTGGERRSRFQVTPEYGDASKVTETWEDVSGDRDYHYSYDNVPRAANDVPTFTDVSESAWYYDDVRYACQTGLMKGKSSVSFAPDDNLTVAEAVKLACCIRQWDEERRITLTNGSPWYASYMQFALDNGIIYEDLTARANEPITRQEYILLFSNAIISDLEEINTVEPGAIPDATMGGRTEEVIYQFYRAGILTGAEGGAFVPDSLIKRSEVCAVLARILNPDNRVSFTLTA</sequence>